<dbReference type="Proteomes" id="UP000825729">
    <property type="component" value="Unassembled WGS sequence"/>
</dbReference>
<proteinExistence type="inferred from homology"/>
<keyword evidence="7" id="KW-0472">Membrane</keyword>
<sequence length="171" mass="18872">MGFSRATQLLRRSPFSFALLGDGCLRFKLSTLGSISSAAEVADQAKGGGNRWRNDEESRKVSLSWIDEYLPKFMRPYADLARLDKPIGTWLLAWSCMWSITLAAPPGNLPDLKMLSLFGCGALLLRGAGCTVNDLLDRDINTKVERTRLRPIASGLLTPFQGLTFLGLQYS</sequence>
<name>A0AAV7E4F9_ARIFI</name>
<keyword evidence="4" id="KW-0808">Transferase</keyword>
<dbReference type="InterPro" id="IPR000537">
    <property type="entry name" value="UbiA_prenyltransferase"/>
</dbReference>
<evidence type="ECO:0000313" key="8">
    <source>
        <dbReference type="EMBL" id="KAG9442278.1"/>
    </source>
</evidence>
<comment type="caution">
    <text evidence="8">The sequence shown here is derived from an EMBL/GenBank/DDBJ whole genome shotgun (WGS) entry which is preliminary data.</text>
</comment>
<dbReference type="Pfam" id="PF01040">
    <property type="entry name" value="UbiA"/>
    <property type="match status" value="1"/>
</dbReference>
<evidence type="ECO:0000256" key="5">
    <source>
        <dbReference type="ARBA" id="ARBA00022692"/>
    </source>
</evidence>
<dbReference type="InterPro" id="IPR044878">
    <property type="entry name" value="UbiA_sf"/>
</dbReference>
<dbReference type="PANTHER" id="PTHR11048:SF28">
    <property type="entry name" value="4-HYDROXYBENZOATE POLYPRENYLTRANSFERASE, MITOCHONDRIAL"/>
    <property type="match status" value="1"/>
</dbReference>
<protein>
    <submittedName>
        <fullName evidence="8">Uncharacterized protein</fullName>
    </submittedName>
</protein>
<comment type="cofactor">
    <cofactor evidence="1">
        <name>Mg(2+)</name>
        <dbReference type="ChEBI" id="CHEBI:18420"/>
    </cofactor>
</comment>
<gene>
    <name evidence="8" type="ORF">H6P81_018132</name>
</gene>
<evidence type="ECO:0000256" key="4">
    <source>
        <dbReference type="ARBA" id="ARBA00022679"/>
    </source>
</evidence>
<dbReference type="GO" id="GO:0006744">
    <property type="term" value="P:ubiquinone biosynthetic process"/>
    <property type="evidence" value="ECO:0007669"/>
    <property type="project" value="TreeGrafter"/>
</dbReference>
<dbReference type="Gene3D" id="1.10.357.140">
    <property type="entry name" value="UbiA prenyltransferase"/>
    <property type="match status" value="1"/>
</dbReference>
<evidence type="ECO:0000313" key="9">
    <source>
        <dbReference type="Proteomes" id="UP000825729"/>
    </source>
</evidence>
<dbReference type="GO" id="GO:0005743">
    <property type="term" value="C:mitochondrial inner membrane"/>
    <property type="evidence" value="ECO:0007669"/>
    <property type="project" value="TreeGrafter"/>
</dbReference>
<comment type="subcellular location">
    <subcellularLocation>
        <location evidence="2">Membrane</location>
        <topology evidence="2">Multi-pass membrane protein</topology>
    </subcellularLocation>
</comment>
<dbReference type="PANTHER" id="PTHR11048">
    <property type="entry name" value="PRENYLTRANSFERASES"/>
    <property type="match status" value="1"/>
</dbReference>
<dbReference type="GO" id="GO:0016765">
    <property type="term" value="F:transferase activity, transferring alkyl or aryl (other than methyl) groups"/>
    <property type="evidence" value="ECO:0007669"/>
    <property type="project" value="InterPro"/>
</dbReference>
<keyword evidence="9" id="KW-1185">Reference proteome</keyword>
<keyword evidence="5" id="KW-0812">Transmembrane</keyword>
<evidence type="ECO:0000256" key="1">
    <source>
        <dbReference type="ARBA" id="ARBA00001946"/>
    </source>
</evidence>
<dbReference type="InterPro" id="IPR039653">
    <property type="entry name" value="Prenyltransferase"/>
</dbReference>
<dbReference type="EMBL" id="JAINDJ010000007">
    <property type="protein sequence ID" value="KAG9442278.1"/>
    <property type="molecule type" value="Genomic_DNA"/>
</dbReference>
<comment type="similarity">
    <text evidence="3">Belongs to the UbiA prenyltransferase family.</text>
</comment>
<evidence type="ECO:0000256" key="3">
    <source>
        <dbReference type="ARBA" id="ARBA00005985"/>
    </source>
</evidence>
<accession>A0AAV7E4F9</accession>
<reference evidence="8 9" key="1">
    <citation type="submission" date="2021-07" db="EMBL/GenBank/DDBJ databases">
        <title>The Aristolochia fimbriata genome: insights into angiosperm evolution, floral development and chemical biosynthesis.</title>
        <authorList>
            <person name="Jiao Y."/>
        </authorList>
    </citation>
    <scope>NUCLEOTIDE SEQUENCE [LARGE SCALE GENOMIC DNA]</scope>
    <source>
        <strain evidence="8">IBCAS-2021</strain>
        <tissue evidence="8">Leaf</tissue>
    </source>
</reference>
<organism evidence="8 9">
    <name type="scientific">Aristolochia fimbriata</name>
    <name type="common">White veined hardy Dutchman's pipe vine</name>
    <dbReference type="NCBI Taxonomy" id="158543"/>
    <lineage>
        <taxon>Eukaryota</taxon>
        <taxon>Viridiplantae</taxon>
        <taxon>Streptophyta</taxon>
        <taxon>Embryophyta</taxon>
        <taxon>Tracheophyta</taxon>
        <taxon>Spermatophyta</taxon>
        <taxon>Magnoliopsida</taxon>
        <taxon>Magnoliidae</taxon>
        <taxon>Piperales</taxon>
        <taxon>Aristolochiaceae</taxon>
        <taxon>Aristolochia</taxon>
    </lineage>
</organism>
<evidence type="ECO:0000256" key="2">
    <source>
        <dbReference type="ARBA" id="ARBA00004141"/>
    </source>
</evidence>
<evidence type="ECO:0000256" key="6">
    <source>
        <dbReference type="ARBA" id="ARBA00022989"/>
    </source>
</evidence>
<dbReference type="AlphaFoldDB" id="A0AAV7E4F9"/>
<evidence type="ECO:0000256" key="7">
    <source>
        <dbReference type="ARBA" id="ARBA00023136"/>
    </source>
</evidence>
<keyword evidence="6" id="KW-1133">Transmembrane helix</keyword>